<keyword evidence="2" id="KW-1185">Reference proteome</keyword>
<evidence type="ECO:0000313" key="1">
    <source>
        <dbReference type="EMBL" id="OQS54477.1"/>
    </source>
</evidence>
<organism evidence="1 2">
    <name type="scientific">Ecytonucleospora hepatopenaei</name>
    <dbReference type="NCBI Taxonomy" id="646526"/>
    <lineage>
        <taxon>Eukaryota</taxon>
        <taxon>Fungi</taxon>
        <taxon>Fungi incertae sedis</taxon>
        <taxon>Microsporidia</taxon>
        <taxon>Enterocytozoonidae</taxon>
        <taxon>Ecytonucleospora</taxon>
    </lineage>
</organism>
<proteinExistence type="predicted"/>
<dbReference type="AlphaFoldDB" id="A0A1W0E5C4"/>
<name>A0A1W0E5C4_9MICR</name>
<dbReference type="EMBL" id="MNPJ01000019">
    <property type="protein sequence ID" value="OQS54477.1"/>
    <property type="molecule type" value="Genomic_DNA"/>
</dbReference>
<comment type="caution">
    <text evidence="1">The sequence shown here is derived from an EMBL/GenBank/DDBJ whole genome shotgun (WGS) entry which is preliminary data.</text>
</comment>
<accession>A0A1W0E5C4</accession>
<dbReference type="VEuPathDB" id="MicrosporidiaDB:EHP00_1058"/>
<gene>
    <name evidence="1" type="ORF">EHP00_1058</name>
</gene>
<reference evidence="1 2" key="1">
    <citation type="journal article" date="2017" name="Environ. Microbiol.">
        <title>Decay of the glycolytic pathway and adaptation to intranuclear parasitism within Enterocytozoonidae microsporidia.</title>
        <authorList>
            <person name="Wiredu Boakye D."/>
            <person name="Jaroenlak P."/>
            <person name="Prachumwat A."/>
            <person name="Williams T.A."/>
            <person name="Bateman K.S."/>
            <person name="Itsathitphaisarn O."/>
            <person name="Sritunyalucksana K."/>
            <person name="Paszkiewicz K.H."/>
            <person name="Moore K.A."/>
            <person name="Stentiford G.D."/>
            <person name="Williams B.A."/>
        </authorList>
    </citation>
    <scope>NUCLEOTIDE SEQUENCE [LARGE SCALE GENOMIC DNA]</scope>
    <source>
        <strain evidence="1 2">TH1</strain>
    </source>
</reference>
<evidence type="ECO:0000313" key="2">
    <source>
        <dbReference type="Proteomes" id="UP000192758"/>
    </source>
</evidence>
<protein>
    <submittedName>
        <fullName evidence="1">Uncharacterized protein</fullName>
    </submittedName>
</protein>
<dbReference type="Proteomes" id="UP000192758">
    <property type="component" value="Unassembled WGS sequence"/>
</dbReference>
<sequence>MLHSWSIFINNVYSITYSGEELNKMSDAQKIALTENLTDNLSKSMFNFSKSFVIKRAGENNKNMLKPKKEKTEKDD</sequence>